<evidence type="ECO:0000313" key="1">
    <source>
        <dbReference type="EMBL" id="ROW05541.1"/>
    </source>
</evidence>
<dbReference type="EMBL" id="LJZO01000001">
    <property type="protein sequence ID" value="ROW05541.1"/>
    <property type="molecule type" value="Genomic_DNA"/>
</dbReference>
<organism evidence="1 2">
    <name type="scientific">Cytospora chrysosperma</name>
    <name type="common">Cytospora canker fungus</name>
    <name type="synonym">Sphaeria chrysosperma</name>
    <dbReference type="NCBI Taxonomy" id="252740"/>
    <lineage>
        <taxon>Eukaryota</taxon>
        <taxon>Fungi</taxon>
        <taxon>Dikarya</taxon>
        <taxon>Ascomycota</taxon>
        <taxon>Pezizomycotina</taxon>
        <taxon>Sordariomycetes</taxon>
        <taxon>Sordariomycetidae</taxon>
        <taxon>Diaporthales</taxon>
        <taxon>Cytosporaceae</taxon>
        <taxon>Cytospora</taxon>
    </lineage>
</organism>
<keyword evidence="2" id="KW-1185">Reference proteome</keyword>
<dbReference type="AlphaFoldDB" id="A0A423WQ57"/>
<evidence type="ECO:0000313" key="2">
    <source>
        <dbReference type="Proteomes" id="UP000284375"/>
    </source>
</evidence>
<sequence length="123" mass="13175">MFDGGALGADSSEHERQSRKQCGGVAFGRNCTARAQAADVGCQDGGTGRLDGLTDGRDAIHSSLAMLKGHGLFSIQVEYSVHAKNLEQMGLLGEATCILRRVSCEIVHASSSEWIWQWPPITT</sequence>
<gene>
    <name evidence="1" type="ORF">VSDG_00078</name>
</gene>
<name>A0A423WQ57_CYTCH</name>
<proteinExistence type="predicted"/>
<reference evidence="1 2" key="1">
    <citation type="submission" date="2015-09" db="EMBL/GenBank/DDBJ databases">
        <title>Host preference determinants of Valsa canker pathogens revealed by comparative genomics.</title>
        <authorList>
            <person name="Yin Z."/>
            <person name="Huang L."/>
        </authorList>
    </citation>
    <scope>NUCLEOTIDE SEQUENCE [LARGE SCALE GENOMIC DNA]</scope>
    <source>
        <strain evidence="1 2">YSFL</strain>
    </source>
</reference>
<accession>A0A423WQ57</accession>
<protein>
    <submittedName>
        <fullName evidence="1">Uncharacterized protein</fullName>
    </submittedName>
</protein>
<dbReference type="Proteomes" id="UP000284375">
    <property type="component" value="Unassembled WGS sequence"/>
</dbReference>
<comment type="caution">
    <text evidence="1">The sequence shown here is derived from an EMBL/GenBank/DDBJ whole genome shotgun (WGS) entry which is preliminary data.</text>
</comment>